<sequence>MYFQSRNCEYVFLHPLHCITAQPNCGGPRSSDNLVFFFLS</sequence>
<accession>A0A0E9UJB3</accession>
<reference evidence="1" key="2">
    <citation type="journal article" date="2015" name="Fish Shellfish Immunol.">
        <title>Early steps in the European eel (Anguilla anguilla)-Vibrio vulnificus interaction in the gills: Role of the RtxA13 toxin.</title>
        <authorList>
            <person name="Callol A."/>
            <person name="Pajuelo D."/>
            <person name="Ebbesson L."/>
            <person name="Teles M."/>
            <person name="MacKenzie S."/>
            <person name="Amaro C."/>
        </authorList>
    </citation>
    <scope>NUCLEOTIDE SEQUENCE</scope>
</reference>
<protein>
    <submittedName>
        <fullName evidence="1">Uncharacterized protein</fullName>
    </submittedName>
</protein>
<dbReference type="EMBL" id="GBXM01042786">
    <property type="protein sequence ID" value="JAH65791.1"/>
    <property type="molecule type" value="Transcribed_RNA"/>
</dbReference>
<dbReference type="AlphaFoldDB" id="A0A0E9UJB3"/>
<evidence type="ECO:0000313" key="1">
    <source>
        <dbReference type="EMBL" id="JAH65791.1"/>
    </source>
</evidence>
<proteinExistence type="predicted"/>
<name>A0A0E9UJB3_ANGAN</name>
<reference evidence="1" key="1">
    <citation type="submission" date="2014-11" db="EMBL/GenBank/DDBJ databases">
        <authorList>
            <person name="Amaro Gonzalez C."/>
        </authorList>
    </citation>
    <scope>NUCLEOTIDE SEQUENCE</scope>
</reference>
<organism evidence="1">
    <name type="scientific">Anguilla anguilla</name>
    <name type="common">European freshwater eel</name>
    <name type="synonym">Muraena anguilla</name>
    <dbReference type="NCBI Taxonomy" id="7936"/>
    <lineage>
        <taxon>Eukaryota</taxon>
        <taxon>Metazoa</taxon>
        <taxon>Chordata</taxon>
        <taxon>Craniata</taxon>
        <taxon>Vertebrata</taxon>
        <taxon>Euteleostomi</taxon>
        <taxon>Actinopterygii</taxon>
        <taxon>Neopterygii</taxon>
        <taxon>Teleostei</taxon>
        <taxon>Anguilliformes</taxon>
        <taxon>Anguillidae</taxon>
        <taxon>Anguilla</taxon>
    </lineage>
</organism>